<dbReference type="Pfam" id="PF07694">
    <property type="entry name" value="5TM-5TMR_LYT"/>
    <property type="match status" value="1"/>
</dbReference>
<evidence type="ECO:0000256" key="2">
    <source>
        <dbReference type="ARBA" id="ARBA00012528"/>
    </source>
</evidence>
<dbReference type="SMART" id="SM00267">
    <property type="entry name" value="GGDEF"/>
    <property type="match status" value="1"/>
</dbReference>
<evidence type="ECO:0000313" key="10">
    <source>
        <dbReference type="EMBL" id="MDP9838729.1"/>
    </source>
</evidence>
<dbReference type="RefSeq" id="WP_306836884.1">
    <property type="nucleotide sequence ID" value="NZ_JAUSRF010000011.1"/>
</dbReference>
<comment type="caution">
    <text evidence="10">The sequence shown here is derived from an EMBL/GenBank/DDBJ whole genome shotgun (WGS) entry which is preliminary data.</text>
</comment>
<dbReference type="EMBL" id="JAUSRF010000011">
    <property type="protein sequence ID" value="MDP9838729.1"/>
    <property type="molecule type" value="Genomic_DNA"/>
</dbReference>
<evidence type="ECO:0000256" key="6">
    <source>
        <dbReference type="ARBA" id="ARBA00023136"/>
    </source>
</evidence>
<evidence type="ECO:0000256" key="3">
    <source>
        <dbReference type="ARBA" id="ARBA00022475"/>
    </source>
</evidence>
<feature type="domain" description="GGDEF" evidence="9">
    <location>
        <begin position="223"/>
        <end position="355"/>
    </location>
</feature>
<dbReference type="NCBIfam" id="TIGR00254">
    <property type="entry name" value="GGDEF"/>
    <property type="match status" value="1"/>
</dbReference>
<protein>
    <recommendedName>
        <fullName evidence="2">diguanylate cyclase</fullName>
        <ecNumber evidence="2">2.7.7.65</ecNumber>
    </recommendedName>
</protein>
<dbReference type="Pfam" id="PF00990">
    <property type="entry name" value="GGDEF"/>
    <property type="match status" value="1"/>
</dbReference>
<comment type="subcellular location">
    <subcellularLocation>
        <location evidence="1">Cell membrane</location>
        <topology evidence="1">Multi-pass membrane protein</topology>
    </subcellularLocation>
</comment>
<dbReference type="CDD" id="cd01949">
    <property type="entry name" value="GGDEF"/>
    <property type="match status" value="1"/>
</dbReference>
<evidence type="ECO:0000256" key="8">
    <source>
        <dbReference type="SAM" id="Phobius"/>
    </source>
</evidence>
<feature type="transmembrane region" description="Helical" evidence="8">
    <location>
        <begin position="128"/>
        <end position="147"/>
    </location>
</feature>
<keyword evidence="3" id="KW-1003">Cell membrane</keyword>
<name>A0ABT9PXY0_9HYPH</name>
<dbReference type="InterPro" id="IPR011620">
    <property type="entry name" value="Sig_transdc_His_kinase_LytS_TM"/>
</dbReference>
<dbReference type="Gene3D" id="3.30.70.270">
    <property type="match status" value="1"/>
</dbReference>
<evidence type="ECO:0000256" key="1">
    <source>
        <dbReference type="ARBA" id="ARBA00004651"/>
    </source>
</evidence>
<keyword evidence="11" id="KW-1185">Reference proteome</keyword>
<organism evidence="10 11">
    <name type="scientific">Neorhizobium huautlense</name>
    <dbReference type="NCBI Taxonomy" id="67774"/>
    <lineage>
        <taxon>Bacteria</taxon>
        <taxon>Pseudomonadati</taxon>
        <taxon>Pseudomonadota</taxon>
        <taxon>Alphaproteobacteria</taxon>
        <taxon>Hyphomicrobiales</taxon>
        <taxon>Rhizobiaceae</taxon>
        <taxon>Rhizobium/Agrobacterium group</taxon>
        <taxon>Neorhizobium</taxon>
    </lineage>
</organism>
<evidence type="ECO:0000256" key="4">
    <source>
        <dbReference type="ARBA" id="ARBA00022692"/>
    </source>
</evidence>
<dbReference type="Proteomes" id="UP001241472">
    <property type="component" value="Unassembled WGS sequence"/>
</dbReference>
<feature type="transmembrane region" description="Helical" evidence="8">
    <location>
        <begin position="159"/>
        <end position="180"/>
    </location>
</feature>
<evidence type="ECO:0000256" key="5">
    <source>
        <dbReference type="ARBA" id="ARBA00022989"/>
    </source>
</evidence>
<dbReference type="InterPro" id="IPR029787">
    <property type="entry name" value="Nucleotide_cyclase"/>
</dbReference>
<keyword evidence="6 8" id="KW-0472">Membrane</keyword>
<keyword evidence="4 8" id="KW-0812">Transmembrane</keyword>
<evidence type="ECO:0000256" key="7">
    <source>
        <dbReference type="ARBA" id="ARBA00034247"/>
    </source>
</evidence>
<accession>A0ABT9PXY0</accession>
<keyword evidence="5 8" id="KW-1133">Transmembrane helix</keyword>
<dbReference type="EC" id="2.7.7.65" evidence="2"/>
<evidence type="ECO:0000259" key="9">
    <source>
        <dbReference type="PROSITE" id="PS50887"/>
    </source>
</evidence>
<dbReference type="InterPro" id="IPR000160">
    <property type="entry name" value="GGDEF_dom"/>
</dbReference>
<dbReference type="SUPFAM" id="SSF55073">
    <property type="entry name" value="Nucleotide cyclase"/>
    <property type="match status" value="1"/>
</dbReference>
<evidence type="ECO:0000313" key="11">
    <source>
        <dbReference type="Proteomes" id="UP001241472"/>
    </source>
</evidence>
<gene>
    <name evidence="10" type="ORF">J2T09_003501</name>
</gene>
<feature type="transmembrane region" description="Helical" evidence="8">
    <location>
        <begin position="6"/>
        <end position="24"/>
    </location>
</feature>
<dbReference type="InterPro" id="IPR050469">
    <property type="entry name" value="Diguanylate_Cyclase"/>
</dbReference>
<dbReference type="PANTHER" id="PTHR45138:SF9">
    <property type="entry name" value="DIGUANYLATE CYCLASE DGCM-RELATED"/>
    <property type="match status" value="1"/>
</dbReference>
<reference evidence="10 11" key="1">
    <citation type="submission" date="2023-07" db="EMBL/GenBank/DDBJ databases">
        <title>Sorghum-associated microbial communities from plants grown in Nebraska, USA.</title>
        <authorList>
            <person name="Schachtman D."/>
        </authorList>
    </citation>
    <scope>NUCLEOTIDE SEQUENCE [LARGE SCALE GENOMIC DNA]</scope>
    <source>
        <strain evidence="10 11">DS1307</strain>
    </source>
</reference>
<comment type="catalytic activity">
    <reaction evidence="7">
        <text>2 GTP = 3',3'-c-di-GMP + 2 diphosphate</text>
        <dbReference type="Rhea" id="RHEA:24898"/>
        <dbReference type="ChEBI" id="CHEBI:33019"/>
        <dbReference type="ChEBI" id="CHEBI:37565"/>
        <dbReference type="ChEBI" id="CHEBI:58805"/>
        <dbReference type="EC" id="2.7.7.65"/>
    </reaction>
</comment>
<feature type="transmembrane region" description="Helical" evidence="8">
    <location>
        <begin position="36"/>
        <end position="56"/>
    </location>
</feature>
<dbReference type="PROSITE" id="PS50887">
    <property type="entry name" value="GGDEF"/>
    <property type="match status" value="1"/>
</dbReference>
<feature type="transmembrane region" description="Helical" evidence="8">
    <location>
        <begin position="103"/>
        <end position="122"/>
    </location>
</feature>
<proteinExistence type="predicted"/>
<dbReference type="InterPro" id="IPR043128">
    <property type="entry name" value="Rev_trsase/Diguanyl_cyclase"/>
</dbReference>
<dbReference type="PANTHER" id="PTHR45138">
    <property type="entry name" value="REGULATORY COMPONENTS OF SENSORY TRANSDUCTION SYSTEM"/>
    <property type="match status" value="1"/>
</dbReference>
<feature type="transmembrane region" description="Helical" evidence="8">
    <location>
        <begin position="68"/>
        <end position="91"/>
    </location>
</feature>
<sequence length="382" mass="41044">MELLDLASRIVGLMALLAAIFGAIERSGMPAMVRKTAIGFAFGAAACICMMFPVVFSDGTSVNGRSVFLAFSAAFGGPISFVAATGMTSIVHEFAGAVPFTKIMESTLAAAAIGLAWRHFIYKRMGKSYVSLLMLGFSISLVSLLLLKVSSGHGLSIFLKTYPAALAVSLLSAIILGRLIEREMRHIRTEQRWKENASTDALSLLSNKRAFESDYTRALERNEPFSLIILDIDHFKRVNDTYGHVTGDEVIMAAAKAMTSACRFRSMPYRLGGEEFGIIAYDVGIADAVSLAENVRGSIAALHLHPTANLPAVTISAGVVSSFATADGRDLLSAADAALYLAKNQGRNRVISWNDVTKTESAFTEAEIISFPKAHAKMSDPK</sequence>